<dbReference type="Proteomes" id="UP000682733">
    <property type="component" value="Unassembled WGS sequence"/>
</dbReference>
<dbReference type="CDD" id="cd07379">
    <property type="entry name" value="MPP_239FB"/>
    <property type="match status" value="1"/>
</dbReference>
<evidence type="ECO:0000313" key="4">
    <source>
        <dbReference type="EMBL" id="CAF3670221.1"/>
    </source>
</evidence>
<gene>
    <name evidence="3" type="ORF">OVA965_LOCUS8945</name>
    <name evidence="4" type="ORF">TMI583_LOCUS8938</name>
</gene>
<organism evidence="3 5">
    <name type="scientific">Didymodactylos carnosus</name>
    <dbReference type="NCBI Taxonomy" id="1234261"/>
    <lineage>
        <taxon>Eukaryota</taxon>
        <taxon>Metazoa</taxon>
        <taxon>Spiralia</taxon>
        <taxon>Gnathifera</taxon>
        <taxon>Rotifera</taxon>
        <taxon>Eurotatoria</taxon>
        <taxon>Bdelloidea</taxon>
        <taxon>Philodinida</taxon>
        <taxon>Philodinidae</taxon>
        <taxon>Didymodactylos</taxon>
    </lineage>
</organism>
<dbReference type="Gene3D" id="3.60.21.10">
    <property type="match status" value="1"/>
</dbReference>
<evidence type="ECO:0000259" key="2">
    <source>
        <dbReference type="Pfam" id="PF00149"/>
    </source>
</evidence>
<comment type="caution">
    <text evidence="3">The sequence shown here is derived from an EMBL/GenBank/DDBJ whole genome shotgun (WGS) entry which is preliminary data.</text>
</comment>
<dbReference type="EMBL" id="CAJNOK010003091">
    <property type="protein sequence ID" value="CAF0887413.1"/>
    <property type="molecule type" value="Genomic_DNA"/>
</dbReference>
<protein>
    <recommendedName>
        <fullName evidence="2">Calcineurin-like phosphoesterase domain-containing protein</fullName>
    </recommendedName>
</protein>
<dbReference type="Proteomes" id="UP000677228">
    <property type="component" value="Unassembled WGS sequence"/>
</dbReference>
<dbReference type="InterPro" id="IPR004843">
    <property type="entry name" value="Calcineurin-like_PHP"/>
</dbReference>
<dbReference type="GO" id="GO:0016787">
    <property type="term" value="F:hydrolase activity"/>
    <property type="evidence" value="ECO:0007669"/>
    <property type="project" value="InterPro"/>
</dbReference>
<comment type="similarity">
    <text evidence="1">Belongs to the UPF0046 family.</text>
</comment>
<feature type="domain" description="Calcineurin-like phosphoesterase" evidence="2">
    <location>
        <begin position="6"/>
        <end position="190"/>
    </location>
</feature>
<proteinExistence type="inferred from homology"/>
<evidence type="ECO:0000256" key="1">
    <source>
        <dbReference type="ARBA" id="ARBA00007993"/>
    </source>
</evidence>
<evidence type="ECO:0000313" key="5">
    <source>
        <dbReference type="Proteomes" id="UP000677228"/>
    </source>
</evidence>
<dbReference type="EMBL" id="CAJOBA010003091">
    <property type="protein sequence ID" value="CAF3670221.1"/>
    <property type="molecule type" value="Genomic_DNA"/>
</dbReference>
<evidence type="ECO:0000313" key="3">
    <source>
        <dbReference type="EMBL" id="CAF0887413.1"/>
    </source>
</evidence>
<name>A0A8S2D630_9BILA</name>
<reference evidence="3" key="1">
    <citation type="submission" date="2021-02" db="EMBL/GenBank/DDBJ databases">
        <authorList>
            <person name="Nowell W R."/>
        </authorList>
    </citation>
    <scope>NUCLEOTIDE SEQUENCE</scope>
</reference>
<dbReference type="InterPro" id="IPR051693">
    <property type="entry name" value="UPF0046_metallophosphoest"/>
</dbReference>
<dbReference type="InterPro" id="IPR029052">
    <property type="entry name" value="Metallo-depent_PP-like"/>
</dbReference>
<sequence length="235" mass="27024">MTSLVRFACISDTHNEYDFPLPDADILLHSGDFTRNGTQGEVEIFLNWLKTLTQYRLKIIIVGNHESKRFHSRRQRRPKEINSAIEQLKSNVLLREQFGIVYLQDQSFTDPQTGFKFYGSGWLSEHCKKPDEIRTHWQQIPVDTDILLTHGPPSSILDKAPYTISLGCKELLKCVMNVQPKLHVFGHIHDAHGKHIENGTIFVNASICDRRYRPTQLPVIVDLEKTVMSTTNDVE</sequence>
<accession>A0A8S2D630</accession>
<dbReference type="PANTHER" id="PTHR12905">
    <property type="entry name" value="METALLOPHOSPHOESTERASE"/>
    <property type="match status" value="1"/>
</dbReference>
<dbReference type="AlphaFoldDB" id="A0A8S2D630"/>
<dbReference type="PANTHER" id="PTHR12905:SF0">
    <property type="entry name" value="CALCINEURIN-LIKE PHOSPHOESTERASE DOMAIN-CONTAINING PROTEIN"/>
    <property type="match status" value="1"/>
</dbReference>
<dbReference type="Pfam" id="PF00149">
    <property type="entry name" value="Metallophos"/>
    <property type="match status" value="1"/>
</dbReference>
<dbReference type="SUPFAM" id="SSF56300">
    <property type="entry name" value="Metallo-dependent phosphatases"/>
    <property type="match status" value="1"/>
</dbReference>